<sequence>MLMNGLGDMTAPPKDSKAARKFLHIRNAFTQLLKDPRSSVLTAARVDRYSARRQKRIPLLQSLTNFVNEPYAPSPNSVQTEALQALVNTRFDDFSRGLVVLATGMGKT</sequence>
<name>A0ABU5GR68_9GAMM</name>
<evidence type="ECO:0000313" key="3">
    <source>
        <dbReference type="Proteomes" id="UP001294570"/>
    </source>
</evidence>
<dbReference type="EMBL" id="JAXIVU010000006">
    <property type="protein sequence ID" value="MDY7219205.1"/>
    <property type="molecule type" value="Genomic_DNA"/>
</dbReference>
<dbReference type="Pfam" id="PF04851">
    <property type="entry name" value="ResIII"/>
    <property type="match status" value="1"/>
</dbReference>
<proteinExistence type="predicted"/>
<feature type="domain" description="Helicase/UvrB N-terminal" evidence="1">
    <location>
        <begin position="74"/>
        <end position="108"/>
    </location>
</feature>
<reference evidence="2 3" key="1">
    <citation type="submission" date="2023-12" db="EMBL/GenBank/DDBJ databases">
        <title>Denitrificimonas halotolerans sp. nov.,a novel species isolated from landfill leachate.</title>
        <authorList>
            <person name="Wang S."/>
        </authorList>
    </citation>
    <scope>NUCLEOTIDE SEQUENCE [LARGE SCALE GENOMIC DNA]</scope>
    <source>
        <strain evidence="2 3">JX-1</strain>
    </source>
</reference>
<dbReference type="InterPro" id="IPR027417">
    <property type="entry name" value="P-loop_NTPase"/>
</dbReference>
<comment type="caution">
    <text evidence="2">The sequence shown here is derived from an EMBL/GenBank/DDBJ whole genome shotgun (WGS) entry which is preliminary data.</text>
</comment>
<evidence type="ECO:0000259" key="1">
    <source>
        <dbReference type="Pfam" id="PF04851"/>
    </source>
</evidence>
<protein>
    <recommendedName>
        <fullName evidence="1">Helicase/UvrB N-terminal domain-containing protein</fullName>
    </recommendedName>
</protein>
<gene>
    <name evidence="2" type="ORF">TOI97_06440</name>
</gene>
<evidence type="ECO:0000313" key="2">
    <source>
        <dbReference type="EMBL" id="MDY7219205.1"/>
    </source>
</evidence>
<accession>A0ABU5GR68</accession>
<dbReference type="Gene3D" id="3.40.50.300">
    <property type="entry name" value="P-loop containing nucleotide triphosphate hydrolases"/>
    <property type="match status" value="1"/>
</dbReference>
<organism evidence="2 3">
    <name type="scientific">Denitrificimonas halotolerans</name>
    <dbReference type="NCBI Taxonomy" id="3098930"/>
    <lineage>
        <taxon>Bacteria</taxon>
        <taxon>Pseudomonadati</taxon>
        <taxon>Pseudomonadota</taxon>
        <taxon>Gammaproteobacteria</taxon>
        <taxon>Pseudomonadales</taxon>
        <taxon>Pseudomonadaceae</taxon>
        <taxon>Denitrificimonas</taxon>
    </lineage>
</organism>
<dbReference type="InterPro" id="IPR006935">
    <property type="entry name" value="Helicase/UvrB_N"/>
</dbReference>
<keyword evidence="3" id="KW-1185">Reference proteome</keyword>
<dbReference type="Proteomes" id="UP001294570">
    <property type="component" value="Unassembled WGS sequence"/>
</dbReference>